<dbReference type="RefSeq" id="WP_183807191.1">
    <property type="nucleotide sequence ID" value="NZ_JACIEE010000009.1"/>
</dbReference>
<dbReference type="EMBL" id="JACIEE010000009">
    <property type="protein sequence ID" value="MBB3978930.1"/>
    <property type="molecule type" value="Genomic_DNA"/>
</dbReference>
<proteinExistence type="predicted"/>
<accession>A0A7W6DE12</accession>
<reference evidence="1 2" key="1">
    <citation type="submission" date="2020-08" db="EMBL/GenBank/DDBJ databases">
        <title>Genomic Encyclopedia of Type Strains, Phase IV (KMG-IV): sequencing the most valuable type-strain genomes for metagenomic binning, comparative biology and taxonomic classification.</title>
        <authorList>
            <person name="Goeker M."/>
        </authorList>
    </citation>
    <scope>NUCLEOTIDE SEQUENCE [LARGE SCALE GENOMIC DNA]</scope>
    <source>
        <strain evidence="1 2">DSM 100211</strain>
    </source>
</reference>
<dbReference type="Pfam" id="PF13711">
    <property type="entry name" value="DUF4160"/>
    <property type="match status" value="1"/>
</dbReference>
<name>A0A7W6DE12_9HYPH</name>
<sequence>MPVVFRFEKFTFFFYSNEGDPREPVHIHVRAAGGEAKVWLEPTIGIAESRGFNARELSAIIRKVIDNRTIIQRKWDEHFGN</sequence>
<evidence type="ECO:0000313" key="1">
    <source>
        <dbReference type="EMBL" id="MBB3978930.1"/>
    </source>
</evidence>
<evidence type="ECO:0000313" key="2">
    <source>
        <dbReference type="Proteomes" id="UP000574761"/>
    </source>
</evidence>
<organism evidence="1 2">
    <name type="scientific">Mycoplana azooxidifex</name>
    <dbReference type="NCBI Taxonomy" id="1636188"/>
    <lineage>
        <taxon>Bacteria</taxon>
        <taxon>Pseudomonadati</taxon>
        <taxon>Pseudomonadota</taxon>
        <taxon>Alphaproteobacteria</taxon>
        <taxon>Hyphomicrobiales</taxon>
        <taxon>Rhizobiaceae</taxon>
        <taxon>Mycoplana</taxon>
    </lineage>
</organism>
<gene>
    <name evidence="1" type="ORF">GGQ64_004166</name>
</gene>
<dbReference type="InterPro" id="IPR025427">
    <property type="entry name" value="DUF4160"/>
</dbReference>
<dbReference type="AlphaFoldDB" id="A0A7W6DE12"/>
<comment type="caution">
    <text evidence="1">The sequence shown here is derived from an EMBL/GenBank/DDBJ whole genome shotgun (WGS) entry which is preliminary data.</text>
</comment>
<protein>
    <recommendedName>
        <fullName evidence="3">DUF4160 domain-containing protein</fullName>
    </recommendedName>
</protein>
<evidence type="ECO:0008006" key="3">
    <source>
        <dbReference type="Google" id="ProtNLM"/>
    </source>
</evidence>
<keyword evidence="2" id="KW-1185">Reference proteome</keyword>
<dbReference type="Proteomes" id="UP000574761">
    <property type="component" value="Unassembled WGS sequence"/>
</dbReference>